<dbReference type="VEuPathDB" id="FungiDB:I7I51_06551"/>
<evidence type="ECO:0000313" key="3">
    <source>
        <dbReference type="EMBL" id="QSS65703.1"/>
    </source>
</evidence>
<dbReference type="Pfam" id="PF07690">
    <property type="entry name" value="MFS_1"/>
    <property type="match status" value="1"/>
</dbReference>
<accession>A0A8A1MM42</accession>
<dbReference type="Proteomes" id="UP000663671">
    <property type="component" value="Chromosome 3"/>
</dbReference>
<evidence type="ECO:0000256" key="2">
    <source>
        <dbReference type="SAM" id="Phobius"/>
    </source>
</evidence>
<evidence type="ECO:0000313" key="4">
    <source>
        <dbReference type="Proteomes" id="UP000663671"/>
    </source>
</evidence>
<dbReference type="InterPro" id="IPR011701">
    <property type="entry name" value="MFS"/>
</dbReference>
<evidence type="ECO:0000256" key="1">
    <source>
        <dbReference type="ARBA" id="ARBA00004141"/>
    </source>
</evidence>
<dbReference type="SUPFAM" id="SSF103473">
    <property type="entry name" value="MFS general substrate transporter"/>
    <property type="match status" value="1"/>
</dbReference>
<keyword evidence="2" id="KW-1133">Transmembrane helix</keyword>
<feature type="transmembrane region" description="Helical" evidence="2">
    <location>
        <begin position="12"/>
        <end position="36"/>
    </location>
</feature>
<reference evidence="3" key="1">
    <citation type="submission" date="2021-01" db="EMBL/GenBank/DDBJ databases">
        <title>Chromosome-level genome assembly of a human fungal pathogen reveals clustering of transcriptionally co-regulated genes.</title>
        <authorList>
            <person name="Voorhies M."/>
            <person name="Cohen S."/>
            <person name="Shea T.P."/>
            <person name="Petrus S."/>
            <person name="Munoz J.F."/>
            <person name="Poplawski S."/>
            <person name="Goldman W.E."/>
            <person name="Michael T."/>
            <person name="Cuomo C.A."/>
            <person name="Sil A."/>
            <person name="Beyhan S."/>
        </authorList>
    </citation>
    <scope>NUCLEOTIDE SEQUENCE</scope>
    <source>
        <strain evidence="3">WU24</strain>
    </source>
</reference>
<keyword evidence="2" id="KW-0812">Transmembrane</keyword>
<dbReference type="AlphaFoldDB" id="A0A8A1MM42"/>
<organism evidence="3 4">
    <name type="scientific">Ajellomyces capsulatus</name>
    <name type="common">Darling's disease fungus</name>
    <name type="synonym">Histoplasma capsulatum</name>
    <dbReference type="NCBI Taxonomy" id="5037"/>
    <lineage>
        <taxon>Eukaryota</taxon>
        <taxon>Fungi</taxon>
        <taxon>Dikarya</taxon>
        <taxon>Ascomycota</taxon>
        <taxon>Pezizomycotina</taxon>
        <taxon>Eurotiomycetes</taxon>
        <taxon>Eurotiomycetidae</taxon>
        <taxon>Onygenales</taxon>
        <taxon>Ajellomycetaceae</taxon>
        <taxon>Histoplasma</taxon>
    </lineage>
</organism>
<dbReference type="GO" id="GO:0016020">
    <property type="term" value="C:membrane"/>
    <property type="evidence" value="ECO:0007669"/>
    <property type="project" value="UniProtKB-SubCell"/>
</dbReference>
<sequence>MFTATKLQTATYLLGVCLFSISFLVFLNSSISFVVTDLIKLPTGEGDAIGTLGFADELLALLACPVWGMLSDRIGVRYVCTVGYLIIALALALFVQAKNVYPELLLGRLLFSLGGSAVTTMVTAVLPAMTASRSPLDGTSIISDQSSYFIRRHFHVQKHAKNGQRRIPPHIWQASLECLQVVAPWLPCWFSCLFRRGLRNRGGRPLSPSN</sequence>
<dbReference type="PANTHER" id="PTHR23524">
    <property type="entry name" value="TRANSPORTER, PUTATIVE (AFU_ORTHOLOGUE AFUA_8G04850)-RELATED"/>
    <property type="match status" value="1"/>
</dbReference>
<protein>
    <submittedName>
        <fullName evidence="3">MFS transporter</fullName>
    </submittedName>
</protein>
<dbReference type="GO" id="GO:0022857">
    <property type="term" value="F:transmembrane transporter activity"/>
    <property type="evidence" value="ECO:0007669"/>
    <property type="project" value="InterPro"/>
</dbReference>
<name>A0A8A1MM42_AJECA</name>
<gene>
    <name evidence="3" type="ORF">I7I51_06551</name>
</gene>
<dbReference type="Gene3D" id="1.20.1250.20">
    <property type="entry name" value="MFS general substrate transporter like domains"/>
    <property type="match status" value="1"/>
</dbReference>
<proteinExistence type="predicted"/>
<keyword evidence="2" id="KW-0472">Membrane</keyword>
<comment type="subcellular location">
    <subcellularLocation>
        <location evidence="1">Membrane</location>
        <topology evidence="1">Multi-pass membrane protein</topology>
    </subcellularLocation>
</comment>
<dbReference type="OrthoDB" id="18110at2759"/>
<feature type="transmembrane region" description="Helical" evidence="2">
    <location>
        <begin position="109"/>
        <end position="129"/>
    </location>
</feature>
<feature type="transmembrane region" description="Helical" evidence="2">
    <location>
        <begin position="75"/>
        <end position="97"/>
    </location>
</feature>
<dbReference type="EMBL" id="CP069115">
    <property type="protein sequence ID" value="QSS65703.1"/>
    <property type="molecule type" value="Genomic_DNA"/>
</dbReference>
<dbReference type="PANTHER" id="PTHR23524:SF1">
    <property type="entry name" value="MRH DOMAIN-CONTAINING PROTEIN-RELATED"/>
    <property type="match status" value="1"/>
</dbReference>
<dbReference type="InterPro" id="IPR036259">
    <property type="entry name" value="MFS_trans_sf"/>
</dbReference>